<comment type="similarity">
    <text evidence="2">Belongs to the SusD family.</text>
</comment>
<feature type="domain" description="SusD-like N-terminal" evidence="7">
    <location>
        <begin position="102"/>
        <end position="231"/>
    </location>
</feature>
<dbReference type="AlphaFoldDB" id="A0A1G7ET18"/>
<dbReference type="STRING" id="1391627.SAMN05216464_108150"/>
<dbReference type="InterPro" id="IPR033985">
    <property type="entry name" value="SusD-like_N"/>
</dbReference>
<sequence>MTSKNIILNLIALALINTQVACKKQLEVNVPSFASTTEKSFETDSKAAAVMAGIYSDLSNSSAFAVSIAAGLSADELMPFKTPGVATINLYRNNLNGLNSETVGIDFWAPFYQVIYSCNTAISGLGKSITLSPEIRKRFLAEAKFTRAFAYFYLVNLYGDVPLITETDYEKNRLMTRTPRESVYQLIISDLNEAEAGLGEAYMDGTLKQPSNERTRPVKWAAAALLSRVYLYRANYAEAEVEAGKVIERTGLYSFAGMADAFLKNNSEAILQLQPVGFGQNTKDAQWLVIPPGGDVQPFTLGTSLNEGLIKEFEPGDLRRTSWIDSITLGSVKSFYSFKYKVYQGYSPELTEYTTLIRLPEMYLIRAEARIQLGRIGEGIADLNLIRQRARGPQTAQVLDPLPALSADLSKDAALAACMHERRVELFTEWGHRWLDLKRTGKVDQVMGIETPKKGGVWKSTAQYYPLINSELNLSPNVKQTPGY</sequence>
<keyword evidence="3" id="KW-0732">Signal</keyword>
<dbReference type="CDD" id="cd08977">
    <property type="entry name" value="SusD"/>
    <property type="match status" value="1"/>
</dbReference>
<evidence type="ECO:0000256" key="2">
    <source>
        <dbReference type="ARBA" id="ARBA00006275"/>
    </source>
</evidence>
<protein>
    <submittedName>
        <fullName evidence="8">SusD family protein</fullName>
    </submittedName>
</protein>
<feature type="domain" description="RagB/SusD" evidence="6">
    <location>
        <begin position="327"/>
        <end position="484"/>
    </location>
</feature>
<dbReference type="Pfam" id="PF14322">
    <property type="entry name" value="SusD-like_3"/>
    <property type="match status" value="1"/>
</dbReference>
<dbReference type="RefSeq" id="WP_091151037.1">
    <property type="nucleotide sequence ID" value="NZ_FNAI01000008.1"/>
</dbReference>
<evidence type="ECO:0000256" key="5">
    <source>
        <dbReference type="ARBA" id="ARBA00023237"/>
    </source>
</evidence>
<evidence type="ECO:0000256" key="4">
    <source>
        <dbReference type="ARBA" id="ARBA00023136"/>
    </source>
</evidence>
<comment type="subcellular location">
    <subcellularLocation>
        <location evidence="1">Cell outer membrane</location>
    </subcellularLocation>
</comment>
<dbReference type="EMBL" id="FNAI01000008">
    <property type="protein sequence ID" value="SDE66830.1"/>
    <property type="molecule type" value="Genomic_DNA"/>
</dbReference>
<name>A0A1G7ET18_9SPHI</name>
<dbReference type="GO" id="GO:0009279">
    <property type="term" value="C:cell outer membrane"/>
    <property type="evidence" value="ECO:0007669"/>
    <property type="project" value="UniProtKB-SubCell"/>
</dbReference>
<evidence type="ECO:0000256" key="1">
    <source>
        <dbReference type="ARBA" id="ARBA00004442"/>
    </source>
</evidence>
<dbReference type="OrthoDB" id="621570at2"/>
<keyword evidence="4" id="KW-0472">Membrane</keyword>
<dbReference type="Gene3D" id="1.25.40.390">
    <property type="match status" value="1"/>
</dbReference>
<evidence type="ECO:0000313" key="9">
    <source>
        <dbReference type="Proteomes" id="UP000199072"/>
    </source>
</evidence>
<evidence type="ECO:0000313" key="8">
    <source>
        <dbReference type="EMBL" id="SDE66830.1"/>
    </source>
</evidence>
<organism evidence="8 9">
    <name type="scientific">Mucilaginibacter pineti</name>
    <dbReference type="NCBI Taxonomy" id="1391627"/>
    <lineage>
        <taxon>Bacteria</taxon>
        <taxon>Pseudomonadati</taxon>
        <taxon>Bacteroidota</taxon>
        <taxon>Sphingobacteriia</taxon>
        <taxon>Sphingobacteriales</taxon>
        <taxon>Sphingobacteriaceae</taxon>
        <taxon>Mucilaginibacter</taxon>
    </lineage>
</organism>
<gene>
    <name evidence="8" type="ORF">SAMN05216464_108150</name>
</gene>
<dbReference type="InterPro" id="IPR012944">
    <property type="entry name" value="SusD_RagB_dom"/>
</dbReference>
<dbReference type="InterPro" id="IPR011990">
    <property type="entry name" value="TPR-like_helical_dom_sf"/>
</dbReference>
<proteinExistence type="inferred from homology"/>
<dbReference type="Pfam" id="PF07980">
    <property type="entry name" value="SusD_RagB"/>
    <property type="match status" value="1"/>
</dbReference>
<accession>A0A1G7ET18</accession>
<evidence type="ECO:0000259" key="6">
    <source>
        <dbReference type="Pfam" id="PF07980"/>
    </source>
</evidence>
<keyword evidence="5" id="KW-0998">Cell outer membrane</keyword>
<evidence type="ECO:0000259" key="7">
    <source>
        <dbReference type="Pfam" id="PF14322"/>
    </source>
</evidence>
<reference evidence="8 9" key="1">
    <citation type="submission" date="2016-10" db="EMBL/GenBank/DDBJ databases">
        <authorList>
            <person name="de Groot N.N."/>
        </authorList>
    </citation>
    <scope>NUCLEOTIDE SEQUENCE [LARGE SCALE GENOMIC DNA]</scope>
    <source>
        <strain evidence="8 9">47C3B</strain>
    </source>
</reference>
<dbReference type="Proteomes" id="UP000199072">
    <property type="component" value="Unassembled WGS sequence"/>
</dbReference>
<keyword evidence="9" id="KW-1185">Reference proteome</keyword>
<dbReference type="SUPFAM" id="SSF48452">
    <property type="entry name" value="TPR-like"/>
    <property type="match status" value="1"/>
</dbReference>
<evidence type="ECO:0000256" key="3">
    <source>
        <dbReference type="ARBA" id="ARBA00022729"/>
    </source>
</evidence>